<organism evidence="1 2">
    <name type="scientific">Nasonia vitripennis</name>
    <name type="common">Parasitic wasp</name>
    <dbReference type="NCBI Taxonomy" id="7425"/>
    <lineage>
        <taxon>Eukaryota</taxon>
        <taxon>Metazoa</taxon>
        <taxon>Ecdysozoa</taxon>
        <taxon>Arthropoda</taxon>
        <taxon>Hexapoda</taxon>
        <taxon>Insecta</taxon>
        <taxon>Pterygota</taxon>
        <taxon>Neoptera</taxon>
        <taxon>Endopterygota</taxon>
        <taxon>Hymenoptera</taxon>
        <taxon>Apocrita</taxon>
        <taxon>Proctotrupomorpha</taxon>
        <taxon>Chalcidoidea</taxon>
        <taxon>Pteromalidae</taxon>
        <taxon>Pteromalinae</taxon>
        <taxon>Nasonia</taxon>
    </lineage>
</organism>
<keyword evidence="2" id="KW-1185">Reference proteome</keyword>
<dbReference type="KEGG" id="nvi:116417060"/>
<evidence type="ECO:0000313" key="2">
    <source>
        <dbReference type="Proteomes" id="UP000002358"/>
    </source>
</evidence>
<sequence length="119" mass="13482">MSLRSGESLRTLESPPLKHHHLLASLQMTSTNTLVPSQMIHWLLQLRIGRFGCCVALPHPGQRQRWHPTGCNFKGTIRTRSFTMSDFQPVLKRVTFPLCLQDVARASTEQGQFTKVSPD</sequence>
<protein>
    <submittedName>
        <fullName evidence="1">Uncharacterized protein</fullName>
    </submittedName>
</protein>
<dbReference type="AlphaFoldDB" id="A0A7M7QBQ0"/>
<dbReference type="EnsemblMetazoa" id="XM_031928149">
    <property type="protein sequence ID" value="XP_031784009"/>
    <property type="gene ID" value="LOC116417060"/>
</dbReference>
<dbReference type="Proteomes" id="UP000002358">
    <property type="component" value="Unassembled WGS sequence"/>
</dbReference>
<accession>A0A7M7QBQ0</accession>
<proteinExistence type="predicted"/>
<dbReference type="InParanoid" id="A0A7M7QBQ0"/>
<evidence type="ECO:0000313" key="1">
    <source>
        <dbReference type="EnsemblMetazoa" id="XP_031784009"/>
    </source>
</evidence>
<dbReference type="GeneID" id="116417060"/>
<reference evidence="1" key="1">
    <citation type="submission" date="2021-01" db="UniProtKB">
        <authorList>
            <consortium name="EnsemblMetazoa"/>
        </authorList>
    </citation>
    <scope>IDENTIFICATION</scope>
</reference>
<name>A0A7M7QBQ0_NASVI</name>
<dbReference type="RefSeq" id="XP_031784009.1">
    <property type="nucleotide sequence ID" value="XM_031928149.1"/>
</dbReference>